<dbReference type="PANTHER" id="PTHR43767">
    <property type="entry name" value="LONG-CHAIN-FATTY-ACID--COA LIGASE"/>
    <property type="match status" value="1"/>
</dbReference>
<evidence type="ECO:0000313" key="15">
    <source>
        <dbReference type="Proteomes" id="UP000198623"/>
    </source>
</evidence>
<evidence type="ECO:0000256" key="10">
    <source>
        <dbReference type="ARBA" id="ARBA00039545"/>
    </source>
</evidence>
<dbReference type="CDD" id="cd05936">
    <property type="entry name" value="FC-FACS_FadD_like"/>
    <property type="match status" value="1"/>
</dbReference>
<dbReference type="Gene3D" id="3.30.300.30">
    <property type="match status" value="1"/>
</dbReference>
<evidence type="ECO:0000256" key="7">
    <source>
        <dbReference type="ARBA" id="ARBA00022842"/>
    </source>
</evidence>
<comment type="pathway">
    <text evidence="3">Lipid metabolism; fatty acid beta-oxidation.</text>
</comment>
<comment type="subcellular location">
    <subcellularLocation>
        <location evidence="2">Membrane</location>
        <topology evidence="2">Peripheral membrane protein</topology>
    </subcellularLocation>
</comment>
<evidence type="ECO:0000256" key="9">
    <source>
        <dbReference type="ARBA" id="ARBA00026121"/>
    </source>
</evidence>
<dbReference type="Proteomes" id="UP000198623">
    <property type="component" value="Unassembled WGS sequence"/>
</dbReference>
<protein>
    <recommendedName>
        <fullName evidence="10">Long-chain-fatty-acid--CoA ligase</fullName>
        <ecNumber evidence="9">6.2.1.3</ecNumber>
    </recommendedName>
    <alternativeName>
        <fullName evidence="11">Long-chain acyl-CoA synthetase</fullName>
    </alternativeName>
</protein>
<evidence type="ECO:0000256" key="5">
    <source>
        <dbReference type="ARBA" id="ARBA00022741"/>
    </source>
</evidence>
<evidence type="ECO:0000256" key="11">
    <source>
        <dbReference type="ARBA" id="ARBA00042773"/>
    </source>
</evidence>
<keyword evidence="6" id="KW-0067">ATP-binding</keyword>
<dbReference type="GO" id="GO:0004467">
    <property type="term" value="F:long-chain fatty acid-CoA ligase activity"/>
    <property type="evidence" value="ECO:0007669"/>
    <property type="project" value="UniProtKB-EC"/>
</dbReference>
<dbReference type="AlphaFoldDB" id="A0A1I2U0Y1"/>
<dbReference type="Pfam" id="PF13193">
    <property type="entry name" value="AMP-binding_C"/>
    <property type="match status" value="1"/>
</dbReference>
<dbReference type="RefSeq" id="WP_090728980.1">
    <property type="nucleotide sequence ID" value="NZ_FOOU01000011.1"/>
</dbReference>
<evidence type="ECO:0000256" key="2">
    <source>
        <dbReference type="ARBA" id="ARBA00004170"/>
    </source>
</evidence>
<keyword evidence="15" id="KW-1185">Reference proteome</keyword>
<dbReference type="EC" id="6.2.1.3" evidence="9"/>
<dbReference type="InterPro" id="IPR025110">
    <property type="entry name" value="AMP-bd_C"/>
</dbReference>
<keyword evidence="7" id="KW-0460">Magnesium</keyword>
<dbReference type="PANTHER" id="PTHR43767:SF8">
    <property type="entry name" value="LONG-CHAIN-FATTY-ACID--COA LIGASE"/>
    <property type="match status" value="1"/>
</dbReference>
<dbReference type="InterPro" id="IPR000873">
    <property type="entry name" value="AMP-dep_synth/lig_dom"/>
</dbReference>
<accession>A0A1I2U0Y1</accession>
<gene>
    <name evidence="14" type="ORF">SAMN05216175_111101</name>
</gene>
<keyword evidence="5" id="KW-0547">Nucleotide-binding</keyword>
<dbReference type="Gene3D" id="2.30.38.10">
    <property type="entry name" value="Luciferase, Domain 3"/>
    <property type="match status" value="1"/>
</dbReference>
<evidence type="ECO:0000259" key="12">
    <source>
        <dbReference type="Pfam" id="PF00501"/>
    </source>
</evidence>
<evidence type="ECO:0000256" key="1">
    <source>
        <dbReference type="ARBA" id="ARBA00001946"/>
    </source>
</evidence>
<reference evidence="15" key="1">
    <citation type="submission" date="2016-10" db="EMBL/GenBank/DDBJ databases">
        <authorList>
            <person name="Varghese N."/>
            <person name="Submissions S."/>
        </authorList>
    </citation>
    <scope>NUCLEOTIDE SEQUENCE [LARGE SCALE GENOMIC DNA]</scope>
    <source>
        <strain evidence="15">CGMCC 1.10971</strain>
    </source>
</reference>
<keyword evidence="8" id="KW-0472">Membrane</keyword>
<dbReference type="InterPro" id="IPR050237">
    <property type="entry name" value="ATP-dep_AMP-bd_enzyme"/>
</dbReference>
<comment type="cofactor">
    <cofactor evidence="1">
        <name>Mg(2+)</name>
        <dbReference type="ChEBI" id="CHEBI:18420"/>
    </cofactor>
</comment>
<feature type="domain" description="AMP-binding enzyme C-terminal" evidence="13">
    <location>
        <begin position="464"/>
        <end position="538"/>
    </location>
</feature>
<dbReference type="Pfam" id="PF00501">
    <property type="entry name" value="AMP-binding"/>
    <property type="match status" value="1"/>
</dbReference>
<dbReference type="EMBL" id="FOOU01000011">
    <property type="protein sequence ID" value="SFG70089.1"/>
    <property type="molecule type" value="Genomic_DNA"/>
</dbReference>
<proteinExistence type="predicted"/>
<dbReference type="GO" id="GO:0005524">
    <property type="term" value="F:ATP binding"/>
    <property type="evidence" value="ECO:0007669"/>
    <property type="project" value="UniProtKB-KW"/>
</dbReference>
<dbReference type="InterPro" id="IPR045851">
    <property type="entry name" value="AMP-bd_C_sf"/>
</dbReference>
<sequence length="555" mass="61272">MDNARGTWIPEDLNPEGYKTVLDVVSSVCQRYAERPAFTSFGRTLSFDELNRLADAFAVYIQQETDLQPGDRLAIQLPNLIQYPIVLFGALRAGLVVVNTNPLYTPRELEHQFKDSGAKALVIHASMAHNAEKIIDKTQIKHIFVTQVGDLHGFIKRTLLNTAIKYIKKMEPDYNLPMEISLRQALLSRVGQQPQPVVVKTEDMAVLQYTGGTTGVSKGAVLTHGNLVSNMLQGRDLMRQADSHWSDTSIAPLPLYHIYAFTLSQIVMEAGGHSVLIANPRDIPGFVKEMKNWSMTSFMGLNTLFVALCNNEDFKALDFSQLRVTISGGMALTHAAADQWKVVTGCDIMEGYGLTETSPAVAINPPGNVKIGTIGWPLKATDVRIIDTTGAAAPTGVAGELCVKGPQVMQGYWLRERETQSCFTDDGFLITGDVAVREEDGRLRIVDRAKDMIIVSGFNVYPNEIEDVVTSHPGVVECAAIGVKDERSGEVPKLFVVRKDPSLTEKEVIKWCKEHLTNYKVPKSVVFVDDLPKSNVGKVLRRMLKDDVGQQKDAD</sequence>
<dbReference type="SUPFAM" id="SSF56801">
    <property type="entry name" value="Acetyl-CoA synthetase-like"/>
    <property type="match status" value="1"/>
</dbReference>
<evidence type="ECO:0000256" key="3">
    <source>
        <dbReference type="ARBA" id="ARBA00005005"/>
    </source>
</evidence>
<evidence type="ECO:0000313" key="14">
    <source>
        <dbReference type="EMBL" id="SFG70089.1"/>
    </source>
</evidence>
<feature type="domain" description="AMP-dependent synthetase/ligase" evidence="12">
    <location>
        <begin position="28"/>
        <end position="413"/>
    </location>
</feature>
<keyword evidence="4" id="KW-0436">Ligase</keyword>
<evidence type="ECO:0000256" key="6">
    <source>
        <dbReference type="ARBA" id="ARBA00022840"/>
    </source>
</evidence>
<evidence type="ECO:0000256" key="4">
    <source>
        <dbReference type="ARBA" id="ARBA00022598"/>
    </source>
</evidence>
<dbReference type="STRING" id="1045558.SAMN05216175_111101"/>
<dbReference type="Gene3D" id="3.40.50.980">
    <property type="match status" value="2"/>
</dbReference>
<dbReference type="FunFam" id="3.30.300.30:FF:000006">
    <property type="entry name" value="Long-chain-fatty-acid--CoA ligase FadD"/>
    <property type="match status" value="1"/>
</dbReference>
<evidence type="ECO:0000259" key="13">
    <source>
        <dbReference type="Pfam" id="PF13193"/>
    </source>
</evidence>
<name>A0A1I2U0Y1_9GAMM</name>
<evidence type="ECO:0000256" key="8">
    <source>
        <dbReference type="ARBA" id="ARBA00023136"/>
    </source>
</evidence>
<dbReference type="GO" id="GO:0016020">
    <property type="term" value="C:membrane"/>
    <property type="evidence" value="ECO:0007669"/>
    <property type="project" value="UniProtKB-SubCell"/>
</dbReference>
<dbReference type="OrthoDB" id="9803968at2"/>
<organism evidence="14 15">
    <name type="scientific">Neptunomonas qingdaonensis</name>
    <dbReference type="NCBI Taxonomy" id="1045558"/>
    <lineage>
        <taxon>Bacteria</taxon>
        <taxon>Pseudomonadati</taxon>
        <taxon>Pseudomonadota</taxon>
        <taxon>Gammaproteobacteria</taxon>
        <taxon>Oceanospirillales</taxon>
        <taxon>Oceanospirillaceae</taxon>
        <taxon>Neptunomonas</taxon>
    </lineage>
</organism>
<dbReference type="InterPro" id="IPR020845">
    <property type="entry name" value="AMP-binding_CS"/>
</dbReference>
<dbReference type="PROSITE" id="PS00455">
    <property type="entry name" value="AMP_BINDING"/>
    <property type="match status" value="1"/>
</dbReference>